<evidence type="ECO:0000256" key="2">
    <source>
        <dbReference type="ARBA" id="ARBA00010441"/>
    </source>
</evidence>
<sequence>MKHLPNICTLANLFFGCIAITFILDAPSFLTTINYQDFSPVLGSEQMYLGSLFIALAALMDVLDGFVARALNVSSNLGKDLDSLADVVSFGVAPSMILYKFLWRAYMSEPGALDTSVLVLSPAFLIACFGAYRLARFNQTSSQQKQYFSGMPIPATGLIVASLPLIEWYSGKFNFTNILTNRWFLYALIATLCFLMVSKVKFLKWKAPGSGIAAWWPQILMLIVLIAGAPFLNFAVVPVVFVIYLICSLIYRYPTLETGV</sequence>
<evidence type="ECO:0000256" key="6">
    <source>
        <dbReference type="ARBA" id="ARBA00022989"/>
    </source>
</evidence>
<feature type="transmembrane region" description="Helical" evidence="12">
    <location>
        <begin position="219"/>
        <end position="251"/>
    </location>
</feature>
<keyword evidence="4 11" id="KW-0808">Transferase</keyword>
<dbReference type="AlphaFoldDB" id="A0A5M6CHL3"/>
<accession>A0A5M6CHL3</accession>
<keyword evidence="3" id="KW-0444">Lipid biosynthesis</keyword>
<dbReference type="Proteomes" id="UP000323632">
    <property type="component" value="Unassembled WGS sequence"/>
</dbReference>
<comment type="similarity">
    <text evidence="2 11">Belongs to the CDP-alcohol phosphatidyltransferase class-I family.</text>
</comment>
<dbReference type="InterPro" id="IPR050324">
    <property type="entry name" value="CDP-alcohol_PTase-I"/>
</dbReference>
<dbReference type="InterPro" id="IPR000462">
    <property type="entry name" value="CDP-OH_P_trans"/>
</dbReference>
<dbReference type="PROSITE" id="PS00379">
    <property type="entry name" value="CDP_ALCOHOL_P_TRANSF"/>
    <property type="match status" value="1"/>
</dbReference>
<dbReference type="PANTHER" id="PTHR14269">
    <property type="entry name" value="CDP-DIACYLGLYCEROL--GLYCEROL-3-PHOSPHATE 3-PHOSPHATIDYLTRANSFERASE-RELATED"/>
    <property type="match status" value="1"/>
</dbReference>
<dbReference type="PANTHER" id="PTHR14269:SF61">
    <property type="entry name" value="CDP-DIACYLGLYCEROL--SERINE O-PHOSPHATIDYLTRANSFERASE"/>
    <property type="match status" value="1"/>
</dbReference>
<evidence type="ECO:0000256" key="8">
    <source>
        <dbReference type="ARBA" id="ARBA00023136"/>
    </source>
</evidence>
<proteinExistence type="inferred from homology"/>
<keyword evidence="5 12" id="KW-0812">Transmembrane</keyword>
<feature type="transmembrane region" description="Helical" evidence="12">
    <location>
        <begin position="47"/>
        <end position="71"/>
    </location>
</feature>
<dbReference type="EMBL" id="VWSH01000002">
    <property type="protein sequence ID" value="KAA5534483.1"/>
    <property type="molecule type" value="Genomic_DNA"/>
</dbReference>
<evidence type="ECO:0000256" key="5">
    <source>
        <dbReference type="ARBA" id="ARBA00022692"/>
    </source>
</evidence>
<dbReference type="RefSeq" id="WP_150032164.1">
    <property type="nucleotide sequence ID" value="NZ_VWSH01000002.1"/>
</dbReference>
<evidence type="ECO:0000256" key="11">
    <source>
        <dbReference type="RuleBase" id="RU003750"/>
    </source>
</evidence>
<keyword evidence="10" id="KW-1208">Phospholipid metabolism</keyword>
<dbReference type="Pfam" id="PF01066">
    <property type="entry name" value="CDP-OH_P_transf"/>
    <property type="match status" value="1"/>
</dbReference>
<keyword evidence="6 12" id="KW-1133">Transmembrane helix</keyword>
<evidence type="ECO:0000256" key="12">
    <source>
        <dbReference type="SAM" id="Phobius"/>
    </source>
</evidence>
<reference evidence="13 14" key="1">
    <citation type="submission" date="2019-09" db="EMBL/GenBank/DDBJ databases">
        <title>Genome sequence and assembly of Taibaiella sp.</title>
        <authorList>
            <person name="Chhetri G."/>
        </authorList>
    </citation>
    <scope>NUCLEOTIDE SEQUENCE [LARGE SCALE GENOMIC DNA]</scope>
    <source>
        <strain evidence="13 14">KVB11</strain>
    </source>
</reference>
<protein>
    <submittedName>
        <fullName evidence="13">CDP-alcohol phosphatidyltransferase</fullName>
    </submittedName>
</protein>
<comment type="subcellular location">
    <subcellularLocation>
        <location evidence="1">Membrane</location>
        <topology evidence="1">Multi-pass membrane protein</topology>
    </subcellularLocation>
</comment>
<feature type="transmembrane region" description="Helical" evidence="12">
    <location>
        <begin position="147"/>
        <end position="166"/>
    </location>
</feature>
<dbReference type="Gene3D" id="1.20.120.1760">
    <property type="match status" value="1"/>
</dbReference>
<organism evidence="13 14">
    <name type="scientific">Taibaiella lutea</name>
    <dbReference type="NCBI Taxonomy" id="2608001"/>
    <lineage>
        <taxon>Bacteria</taxon>
        <taxon>Pseudomonadati</taxon>
        <taxon>Bacteroidota</taxon>
        <taxon>Chitinophagia</taxon>
        <taxon>Chitinophagales</taxon>
        <taxon>Chitinophagaceae</taxon>
        <taxon>Taibaiella</taxon>
    </lineage>
</organism>
<keyword evidence="14" id="KW-1185">Reference proteome</keyword>
<keyword evidence="9" id="KW-0594">Phospholipid biosynthesis</keyword>
<keyword evidence="7" id="KW-0443">Lipid metabolism</keyword>
<evidence type="ECO:0000256" key="3">
    <source>
        <dbReference type="ARBA" id="ARBA00022516"/>
    </source>
</evidence>
<feature type="transmembrane region" description="Helical" evidence="12">
    <location>
        <begin position="7"/>
        <end position="27"/>
    </location>
</feature>
<dbReference type="GO" id="GO:0016780">
    <property type="term" value="F:phosphotransferase activity, for other substituted phosphate groups"/>
    <property type="evidence" value="ECO:0007669"/>
    <property type="project" value="InterPro"/>
</dbReference>
<feature type="transmembrane region" description="Helical" evidence="12">
    <location>
        <begin position="178"/>
        <end position="198"/>
    </location>
</feature>
<dbReference type="InterPro" id="IPR043130">
    <property type="entry name" value="CDP-OH_PTrfase_TM_dom"/>
</dbReference>
<name>A0A5M6CHL3_9BACT</name>
<dbReference type="InterPro" id="IPR048254">
    <property type="entry name" value="CDP_ALCOHOL_P_TRANSF_CS"/>
</dbReference>
<feature type="transmembrane region" description="Helical" evidence="12">
    <location>
        <begin position="83"/>
        <end position="103"/>
    </location>
</feature>
<evidence type="ECO:0000256" key="9">
    <source>
        <dbReference type="ARBA" id="ARBA00023209"/>
    </source>
</evidence>
<dbReference type="GO" id="GO:0016020">
    <property type="term" value="C:membrane"/>
    <property type="evidence" value="ECO:0007669"/>
    <property type="project" value="UniProtKB-SubCell"/>
</dbReference>
<evidence type="ECO:0000256" key="7">
    <source>
        <dbReference type="ARBA" id="ARBA00023098"/>
    </source>
</evidence>
<evidence type="ECO:0000313" key="13">
    <source>
        <dbReference type="EMBL" id="KAA5534483.1"/>
    </source>
</evidence>
<gene>
    <name evidence="13" type="ORF">F0919_07630</name>
</gene>
<evidence type="ECO:0000256" key="10">
    <source>
        <dbReference type="ARBA" id="ARBA00023264"/>
    </source>
</evidence>
<evidence type="ECO:0000313" key="14">
    <source>
        <dbReference type="Proteomes" id="UP000323632"/>
    </source>
</evidence>
<evidence type="ECO:0000256" key="1">
    <source>
        <dbReference type="ARBA" id="ARBA00004141"/>
    </source>
</evidence>
<evidence type="ECO:0000256" key="4">
    <source>
        <dbReference type="ARBA" id="ARBA00022679"/>
    </source>
</evidence>
<keyword evidence="8 12" id="KW-0472">Membrane</keyword>
<comment type="caution">
    <text evidence="13">The sequence shown here is derived from an EMBL/GenBank/DDBJ whole genome shotgun (WGS) entry which is preliminary data.</text>
</comment>
<dbReference type="PROSITE" id="PS51257">
    <property type="entry name" value="PROKAR_LIPOPROTEIN"/>
    <property type="match status" value="1"/>
</dbReference>
<dbReference type="GO" id="GO:0008654">
    <property type="term" value="P:phospholipid biosynthetic process"/>
    <property type="evidence" value="ECO:0007669"/>
    <property type="project" value="UniProtKB-KW"/>
</dbReference>
<feature type="transmembrane region" description="Helical" evidence="12">
    <location>
        <begin position="115"/>
        <end position="135"/>
    </location>
</feature>